<sequence length="41" mass="4387">MCSLICTTFGRPDLAVVPLTQESDPQGVLDFEEGVSAFVLT</sequence>
<dbReference type="AlphaFoldDB" id="H9ZMM2"/>
<dbReference type="EMBL" id="JQ612072">
    <property type="protein sequence ID" value="AFH37413.1"/>
    <property type="molecule type" value="Genomic_DNA"/>
</dbReference>
<organism evidence="1">
    <name type="scientific">Cutibacterium acnes</name>
    <name type="common">Propionibacterium acnes</name>
    <dbReference type="NCBI Taxonomy" id="1747"/>
    <lineage>
        <taxon>Bacteria</taxon>
        <taxon>Bacillati</taxon>
        <taxon>Actinomycetota</taxon>
        <taxon>Actinomycetes</taxon>
        <taxon>Propionibacteriales</taxon>
        <taxon>Propionibacteriaceae</taxon>
        <taxon>Cutibacterium</taxon>
    </lineage>
</organism>
<reference evidence="1" key="1">
    <citation type="journal article" date="2012" name="PLoS ONE">
        <title>CRISPR/cas Loci of Type II Propionibacterium acnes Confer Immunity against Acquisition of Mobile Elements Present in Type I P. acnes.</title>
        <authorList>
            <person name="Bruggemann H."/>
            <person name="Lomholt H.B."/>
            <person name="Tettelin H."/>
            <person name="Kilian M."/>
        </authorList>
    </citation>
    <scope>NUCLEOTIDE SEQUENCE</scope>
    <source>
        <strain evidence="1">15.1.R1</strain>
    </source>
</reference>
<evidence type="ECO:0000313" key="1">
    <source>
        <dbReference type="EMBL" id="AFH37413.1"/>
    </source>
</evidence>
<name>H9ZMM2_CUTAC</name>
<reference evidence="1" key="2">
    <citation type="submission" date="2012-02" db="EMBL/GenBank/DDBJ databases">
        <authorList>
            <person name="Brueggemann H."/>
            <person name="Lomholt H.B."/>
            <person name="Tettelin H."/>
            <person name="Kilian M."/>
        </authorList>
    </citation>
    <scope>NUCLEOTIDE SEQUENCE</scope>
    <source>
        <strain evidence="1">15.1.R1</strain>
    </source>
</reference>
<accession>H9ZMM2</accession>
<proteinExistence type="predicted"/>
<protein>
    <submittedName>
        <fullName evidence="1">Uncharacterized protein</fullName>
    </submittedName>
</protein>